<evidence type="ECO:0000313" key="2">
    <source>
        <dbReference type="Proteomes" id="UP000226191"/>
    </source>
</evidence>
<gene>
    <name evidence="1" type="ORF">B1B09_01900</name>
</gene>
<dbReference type="InterPro" id="IPR011004">
    <property type="entry name" value="Trimer_LpxA-like_sf"/>
</dbReference>
<evidence type="ECO:0000313" key="1">
    <source>
        <dbReference type="EMBL" id="PGF36402.1"/>
    </source>
</evidence>
<reference evidence="1 2" key="1">
    <citation type="submission" date="2017-02" db="EMBL/GenBank/DDBJ databases">
        <title>Prevalence of linear plasmids in Cutibacterium acnes isolates obtained from cancerous prostatic tissue.</title>
        <authorList>
            <person name="Davidsson S."/>
            <person name="Bruggemann H."/>
        </authorList>
    </citation>
    <scope>NUCLEOTIDE SEQUENCE [LARGE SCALE GENOMIC DNA]</scope>
    <source>
        <strain evidence="1 2">11-78</strain>
    </source>
</reference>
<dbReference type="EMBL" id="MVCE01000001">
    <property type="protein sequence ID" value="PGF36402.1"/>
    <property type="molecule type" value="Genomic_DNA"/>
</dbReference>
<name>A0A8B2VNH4_CUTAC</name>
<dbReference type="GeneID" id="92856889"/>
<protein>
    <submittedName>
        <fullName evidence="1">UDP-N-acetylglucosamine pyrophosphorylase</fullName>
    </submittedName>
</protein>
<sequence>MDVNSRVLEPRGLEKVAKLIDRGVRIPNPLTVDIDEAVDIDNISSDGVVIGPGCRIRGRRTVISAGCILGDEAPMTIQDCQLGTGVKLKGGFAQDAVFLDGASMGSGAHVRGGTILEEEANGAHTVGLKQTILMPFVTLGSLINFCDVLLAGGTSRTNHSEVGSSYIHFNFTPDGDKTTASLFGDVPRGVLLDRHPIFLGGQGGAVGPVATGFGTVVGAGSILRDDVPEDDQLVLPAPPATRQRPVAPNSYSKLNRIIAHNVSYLGNLSALEAWYRQIRRLFMSRDRLSGLVWQGALDNLVSARKERVKRLKSLIGKVQPTDAGRAQLIDNRDAFLSSLETADSPAPAEIVRLCGAAANSGANYLDVIQSFDEAARNQVVEWLGTIVTAQQDRAQEVVDQLPLPF</sequence>
<dbReference type="AlphaFoldDB" id="A0A8B2VNH4"/>
<comment type="caution">
    <text evidence="1">The sequence shown here is derived from an EMBL/GenBank/DDBJ whole genome shotgun (WGS) entry which is preliminary data.</text>
</comment>
<dbReference type="SUPFAM" id="SSF51161">
    <property type="entry name" value="Trimeric LpxA-like enzymes"/>
    <property type="match status" value="1"/>
</dbReference>
<dbReference type="Gene3D" id="2.160.10.10">
    <property type="entry name" value="Hexapeptide repeat proteins"/>
    <property type="match status" value="1"/>
</dbReference>
<organism evidence="1 2">
    <name type="scientific">Cutibacterium acnes</name>
    <name type="common">Propionibacterium acnes</name>
    <dbReference type="NCBI Taxonomy" id="1747"/>
    <lineage>
        <taxon>Bacteria</taxon>
        <taxon>Bacillati</taxon>
        <taxon>Actinomycetota</taxon>
        <taxon>Actinomycetes</taxon>
        <taxon>Propionibacteriales</taxon>
        <taxon>Propionibacteriaceae</taxon>
        <taxon>Cutibacterium</taxon>
    </lineage>
</organism>
<proteinExistence type="predicted"/>
<dbReference type="OrthoDB" id="9783357at2"/>
<dbReference type="Proteomes" id="UP000226191">
    <property type="component" value="Unassembled WGS sequence"/>
</dbReference>
<dbReference type="RefSeq" id="WP_002515570.1">
    <property type="nucleotide sequence ID" value="NZ_AP022844.1"/>
</dbReference>
<accession>A0A8B2VNH4</accession>